<evidence type="ECO:0000313" key="3">
    <source>
        <dbReference type="EMBL" id="THF61019.1"/>
    </source>
</evidence>
<dbReference type="NCBIfam" id="TIGR01414">
    <property type="entry name" value="autotrans_barl"/>
    <property type="match status" value="1"/>
</dbReference>
<organism evidence="3 4">
    <name type="scientific">Pseudothauera rhizosphaerae</name>
    <dbReference type="NCBI Taxonomy" id="2565932"/>
    <lineage>
        <taxon>Bacteria</taxon>
        <taxon>Pseudomonadati</taxon>
        <taxon>Pseudomonadota</taxon>
        <taxon>Betaproteobacteria</taxon>
        <taxon>Rhodocyclales</taxon>
        <taxon>Zoogloeaceae</taxon>
        <taxon>Pseudothauera</taxon>
    </lineage>
</organism>
<dbReference type="OrthoDB" id="8613300at2"/>
<dbReference type="InterPro" id="IPR011050">
    <property type="entry name" value="Pectin_lyase_fold/virulence"/>
</dbReference>
<dbReference type="Pfam" id="PF18883">
    <property type="entry name" value="AC_1"/>
    <property type="match status" value="1"/>
</dbReference>
<dbReference type="InterPro" id="IPR006315">
    <property type="entry name" value="OM_autotransptr_brl_dom"/>
</dbReference>
<evidence type="ECO:0000256" key="1">
    <source>
        <dbReference type="SAM" id="MobiDB-lite"/>
    </source>
</evidence>
<feature type="domain" description="Autotransporter" evidence="2">
    <location>
        <begin position="755"/>
        <end position="1039"/>
    </location>
</feature>
<dbReference type="InterPro" id="IPR043990">
    <property type="entry name" value="AC_1"/>
</dbReference>
<feature type="region of interest" description="Disordered" evidence="1">
    <location>
        <begin position="624"/>
        <end position="715"/>
    </location>
</feature>
<dbReference type="SUPFAM" id="SSF51126">
    <property type="entry name" value="Pectin lyase-like"/>
    <property type="match status" value="1"/>
</dbReference>
<evidence type="ECO:0000259" key="2">
    <source>
        <dbReference type="PROSITE" id="PS51208"/>
    </source>
</evidence>
<dbReference type="Proteomes" id="UP000307956">
    <property type="component" value="Unassembled WGS sequence"/>
</dbReference>
<dbReference type="Pfam" id="PF03797">
    <property type="entry name" value="Autotransporter"/>
    <property type="match status" value="1"/>
</dbReference>
<name>A0A4S4APE7_9RHOO</name>
<dbReference type="Gene3D" id="2.160.20.20">
    <property type="match status" value="1"/>
</dbReference>
<dbReference type="InterPro" id="IPR012332">
    <property type="entry name" value="Autotransporter_pectin_lyase_C"/>
</dbReference>
<accession>A0A4S4APE7</accession>
<dbReference type="InterPro" id="IPR036709">
    <property type="entry name" value="Autotransporte_beta_dom_sf"/>
</dbReference>
<dbReference type="PANTHER" id="PTHR24216:SF65">
    <property type="entry name" value="PAXILLIN-LIKE PROTEIN 1"/>
    <property type="match status" value="1"/>
</dbReference>
<dbReference type="AlphaFoldDB" id="A0A4S4APE7"/>
<dbReference type="PANTHER" id="PTHR24216">
    <property type="entry name" value="PAXILLIN-RELATED"/>
    <property type="match status" value="1"/>
</dbReference>
<proteinExistence type="predicted"/>
<evidence type="ECO:0000313" key="4">
    <source>
        <dbReference type="Proteomes" id="UP000307956"/>
    </source>
</evidence>
<dbReference type="Gene3D" id="2.40.128.130">
    <property type="entry name" value="Autotransporter beta-domain"/>
    <property type="match status" value="1"/>
</dbReference>
<dbReference type="SMART" id="SM00869">
    <property type="entry name" value="Autotransporter"/>
    <property type="match status" value="1"/>
</dbReference>
<dbReference type="PRINTS" id="PR01217">
    <property type="entry name" value="PRICHEXTENSN"/>
</dbReference>
<reference evidence="3 4" key="1">
    <citation type="submission" date="2019-04" db="EMBL/GenBank/DDBJ databases">
        <title>Azoarcus rhizosphaerae sp. nov. isolated from rhizosphere of Ficus religiosa.</title>
        <authorList>
            <person name="Lin S.-Y."/>
            <person name="Hameed A."/>
            <person name="Hsu Y.-H."/>
            <person name="Young C.-C."/>
        </authorList>
    </citation>
    <scope>NUCLEOTIDE SEQUENCE [LARGE SCALE GENOMIC DNA]</scope>
    <source>
        <strain evidence="3 4">CC-YHH848</strain>
    </source>
</reference>
<sequence length="1039" mass="109045">MRRSNPGGVLWSGAARAMHAFIRAERGGQKHIRLPFMWQPMALSAIPLFLFLSGERAFAQCTTIDAGTVTCSGNEPSGLTIVPPPPPGPDVAVTVEPGATINGSVVIDGLMTLWFQNNGQINGNVTITGNGDLTFDQNGTFGGTTLSATGSGSNELIVRTGRSVNTVILSGAENRVDNFGVLNNSVTLNATSSNTVINRTGAAINQLILSGPLNTIDNSGLFNQGLAFANAHTASSQYDNTIINRATGVINGISSTGNAFITISNSGVINGPVNLGSGNDLFANRLQTNGSVNLGDGNDIFAQFEGTICCTVNLGNGNDLAFIFDGTISSDVQAGAGNDTLAWQGGRIVAGIRMGEGSDYALLSGLDATNLVSGLLVDGGLSENDRLVWSNTQNGSTGLDVAQLTYWESIALNFRSQLTFKNYSTLTLGDPGTGTGVISIDSSSAALAGNGTHAVRPWNPGALVSVNNAGTIDLTNGPATATDRFVIYGNYTGQNGRLNLQTVLGSDDSPSDQLVIQKNSSATANPTASGLTALNVSNLNGPGAMTTGDGIRVVDAVGGAVTTAGAFVLGSRVAAGVYEYALFRGGVTSNAANDNDWFLRSSVSQPVVPPTVLPIPVPPPPIPPTTLPAPVPTIPLEPTPPGPAPPSPPSTLPAPLPPAPLIPTPPLPIPPPPEPPPVDPPPEPPTPPVDPPEPPTPPVDPPPVPPVDPPSPPDIPLIRPEIPGYVLMPAMAQQIGMAAIGTFHQRRGDQALLDVSGTTGNAWARVFGDDRDQRWRSRVGGIDYQLSPQISSRMWGVQVGSDLYARSDEQGREDRAGAFYTHTETHGTVFGNTLSIDRNRSGDLDLTGDSIGLYWTRIGPRRWYVDTVAMYTHFRGDAESKLGAGADIHGSAFAASLESGVPFPLDGKWTIEPQGQIVWQRIGLDDTRDPYSSIDYRDFDALTGRLGVRLEHDTLVRSRPWQSFLSLNVWRNFGKTSNVTFEDTKVATSLGGTSLELRGGMAMKLSDNVAAFLSVSYTTKLDGRMQHGVGGIGGVRVRW</sequence>
<dbReference type="SUPFAM" id="SSF103515">
    <property type="entry name" value="Autotransporter"/>
    <property type="match status" value="1"/>
</dbReference>
<dbReference type="EMBL" id="SSOD01000008">
    <property type="protein sequence ID" value="THF61019.1"/>
    <property type="molecule type" value="Genomic_DNA"/>
</dbReference>
<dbReference type="PROSITE" id="PS51208">
    <property type="entry name" value="AUTOTRANSPORTER"/>
    <property type="match status" value="1"/>
</dbReference>
<keyword evidence="4" id="KW-1185">Reference proteome</keyword>
<dbReference type="GO" id="GO:0019867">
    <property type="term" value="C:outer membrane"/>
    <property type="evidence" value="ECO:0007669"/>
    <property type="project" value="InterPro"/>
</dbReference>
<dbReference type="InterPro" id="IPR005546">
    <property type="entry name" value="Autotransporte_beta"/>
</dbReference>
<protein>
    <submittedName>
        <fullName evidence="3">Autotransporter outer membrane beta-barrel domain-containing protein</fullName>
    </submittedName>
</protein>
<gene>
    <name evidence="3" type="ORF">E6O51_12400</name>
</gene>
<comment type="caution">
    <text evidence="3">The sequence shown here is derived from an EMBL/GenBank/DDBJ whole genome shotgun (WGS) entry which is preliminary data.</text>
</comment>
<dbReference type="CDD" id="cd01344">
    <property type="entry name" value="PL2_Passenger_AT"/>
    <property type="match status" value="1"/>
</dbReference>